<gene>
    <name evidence="2" type="ORF">M378DRAFT_18569</name>
</gene>
<evidence type="ECO:0000256" key="1">
    <source>
        <dbReference type="SAM" id="MobiDB-lite"/>
    </source>
</evidence>
<accession>A0A0C2WDT6</accession>
<feature type="region of interest" description="Disordered" evidence="1">
    <location>
        <begin position="290"/>
        <end position="313"/>
    </location>
</feature>
<keyword evidence="3" id="KW-1185">Reference proteome</keyword>
<dbReference type="Proteomes" id="UP000054549">
    <property type="component" value="Unassembled WGS sequence"/>
</dbReference>
<protein>
    <submittedName>
        <fullName evidence="2">Uncharacterized protein</fullName>
    </submittedName>
</protein>
<organism evidence="2 3">
    <name type="scientific">Amanita muscaria (strain Koide BX008)</name>
    <dbReference type="NCBI Taxonomy" id="946122"/>
    <lineage>
        <taxon>Eukaryota</taxon>
        <taxon>Fungi</taxon>
        <taxon>Dikarya</taxon>
        <taxon>Basidiomycota</taxon>
        <taxon>Agaricomycotina</taxon>
        <taxon>Agaricomycetes</taxon>
        <taxon>Agaricomycetidae</taxon>
        <taxon>Agaricales</taxon>
        <taxon>Pluteineae</taxon>
        <taxon>Amanitaceae</taxon>
        <taxon>Amanita</taxon>
    </lineage>
</organism>
<evidence type="ECO:0000313" key="2">
    <source>
        <dbReference type="EMBL" id="KIL54766.1"/>
    </source>
</evidence>
<dbReference type="InParanoid" id="A0A0C2WDT6"/>
<dbReference type="EMBL" id="KN818637">
    <property type="protein sequence ID" value="KIL54766.1"/>
    <property type="molecule type" value="Genomic_DNA"/>
</dbReference>
<feature type="compositionally biased region" description="Polar residues" evidence="1">
    <location>
        <begin position="171"/>
        <end position="187"/>
    </location>
</feature>
<evidence type="ECO:0000313" key="3">
    <source>
        <dbReference type="Proteomes" id="UP000054549"/>
    </source>
</evidence>
<dbReference type="OrthoDB" id="2804425at2759"/>
<dbReference type="HOGENOM" id="CLU_075092_0_0_1"/>
<name>A0A0C2WDT6_AMAMK</name>
<dbReference type="AlphaFoldDB" id="A0A0C2WDT6"/>
<reference evidence="2 3" key="1">
    <citation type="submission" date="2014-04" db="EMBL/GenBank/DDBJ databases">
        <title>Evolutionary Origins and Diversification of the Mycorrhizal Mutualists.</title>
        <authorList>
            <consortium name="DOE Joint Genome Institute"/>
            <consortium name="Mycorrhizal Genomics Consortium"/>
            <person name="Kohler A."/>
            <person name="Kuo A."/>
            <person name="Nagy L.G."/>
            <person name="Floudas D."/>
            <person name="Copeland A."/>
            <person name="Barry K.W."/>
            <person name="Cichocki N."/>
            <person name="Veneault-Fourrey C."/>
            <person name="LaButti K."/>
            <person name="Lindquist E.A."/>
            <person name="Lipzen A."/>
            <person name="Lundell T."/>
            <person name="Morin E."/>
            <person name="Murat C."/>
            <person name="Riley R."/>
            <person name="Ohm R."/>
            <person name="Sun H."/>
            <person name="Tunlid A."/>
            <person name="Henrissat B."/>
            <person name="Grigoriev I.V."/>
            <person name="Hibbett D.S."/>
            <person name="Martin F."/>
        </authorList>
    </citation>
    <scope>NUCLEOTIDE SEQUENCE [LARGE SCALE GENOMIC DNA]</scope>
    <source>
        <strain evidence="2 3">Koide BX008</strain>
    </source>
</reference>
<sequence length="313" mass="35058">MSPPLPTKEELEALSSGWYLGTETIPNHFKFSYSRELNGSFLASDRAIDEPIELWGIFKISKDSFTFTPTVGYDMSNKPAYDTHKNDDACWLNLRPAVNLLAHDHETVLGGSAPEWDKYVANLKAIEKRYKPPPKSIASSSAPKQQSALLDDSVLKLSHKFLLEKPEKLETASSSNDSETGKGTSEPASEIFVHPELTLENWPVPDSWNIARETLLARNYAIQPLNAYVRGKEKLIRPSRYEQKLKGAVAHVAFTIMAYRFAQENRVRFVAVAQRITVLFPPARASSNLKRKAQALETTSGSPHKKTKTDNEV</sequence>
<proteinExistence type="predicted"/>
<feature type="region of interest" description="Disordered" evidence="1">
    <location>
        <begin position="168"/>
        <end position="187"/>
    </location>
</feature>